<reference evidence="2" key="1">
    <citation type="submission" date="2022-04" db="EMBL/GenBank/DDBJ databases">
        <title>Carnegiea gigantea Genome sequencing and assembly v2.</title>
        <authorList>
            <person name="Copetti D."/>
            <person name="Sanderson M.J."/>
            <person name="Burquez A."/>
            <person name="Wojciechowski M.F."/>
        </authorList>
    </citation>
    <scope>NUCLEOTIDE SEQUENCE</scope>
    <source>
        <strain evidence="2">SGP5-SGP5p</strain>
        <tissue evidence="2">Aerial part</tissue>
    </source>
</reference>
<evidence type="ECO:0000256" key="1">
    <source>
        <dbReference type="SAM" id="MobiDB-lite"/>
    </source>
</evidence>
<feature type="compositionally biased region" description="Basic and acidic residues" evidence="1">
    <location>
        <begin position="193"/>
        <end position="202"/>
    </location>
</feature>
<proteinExistence type="predicted"/>
<keyword evidence="3" id="KW-1185">Reference proteome</keyword>
<name>A0A9Q1K1X3_9CARY</name>
<protein>
    <submittedName>
        <fullName evidence="2">Uncharacterized protein</fullName>
    </submittedName>
</protein>
<dbReference type="Proteomes" id="UP001153076">
    <property type="component" value="Unassembled WGS sequence"/>
</dbReference>
<dbReference type="EMBL" id="JAKOGI010000429">
    <property type="protein sequence ID" value="KAJ8435157.1"/>
    <property type="molecule type" value="Genomic_DNA"/>
</dbReference>
<feature type="region of interest" description="Disordered" evidence="1">
    <location>
        <begin position="88"/>
        <end position="202"/>
    </location>
</feature>
<comment type="caution">
    <text evidence="2">The sequence shown here is derived from an EMBL/GenBank/DDBJ whole genome shotgun (WGS) entry which is preliminary data.</text>
</comment>
<feature type="compositionally biased region" description="Basic and acidic residues" evidence="1">
    <location>
        <begin position="122"/>
        <end position="141"/>
    </location>
</feature>
<evidence type="ECO:0000313" key="2">
    <source>
        <dbReference type="EMBL" id="KAJ8435157.1"/>
    </source>
</evidence>
<accession>A0A9Q1K1X3</accession>
<sequence length="229" mass="25668">MQKKGEKEESGSHDKNVFCFFLSESKLEKGRNDLVHLGKLGLGLGNGEEKEGRRGKTMFWASNRRKEGMSWAIRESLARVLEMEKRKKRDGGKACFGPQVLNRLEKGGNELGRWGKPSPRSRNGEEKEATRGKTIESRLEKGGNQLGLWGKPGQQLEKGGNELGCWGKPGPESRLEKGGNELGHWGKLSPRSRNGDQKEGRRGKTMFWALGVVQQVRTREKKGADWARV</sequence>
<gene>
    <name evidence="2" type="ORF">Cgig2_007778</name>
</gene>
<organism evidence="2 3">
    <name type="scientific">Carnegiea gigantea</name>
    <dbReference type="NCBI Taxonomy" id="171969"/>
    <lineage>
        <taxon>Eukaryota</taxon>
        <taxon>Viridiplantae</taxon>
        <taxon>Streptophyta</taxon>
        <taxon>Embryophyta</taxon>
        <taxon>Tracheophyta</taxon>
        <taxon>Spermatophyta</taxon>
        <taxon>Magnoliopsida</taxon>
        <taxon>eudicotyledons</taxon>
        <taxon>Gunneridae</taxon>
        <taxon>Pentapetalae</taxon>
        <taxon>Caryophyllales</taxon>
        <taxon>Cactineae</taxon>
        <taxon>Cactaceae</taxon>
        <taxon>Cactoideae</taxon>
        <taxon>Echinocereeae</taxon>
        <taxon>Carnegiea</taxon>
    </lineage>
</organism>
<dbReference type="AlphaFoldDB" id="A0A9Q1K1X3"/>
<evidence type="ECO:0000313" key="3">
    <source>
        <dbReference type="Proteomes" id="UP001153076"/>
    </source>
</evidence>